<evidence type="ECO:0000313" key="2">
    <source>
        <dbReference type="Proteomes" id="UP000532373"/>
    </source>
</evidence>
<evidence type="ECO:0000313" key="1">
    <source>
        <dbReference type="EMBL" id="MBB6469058.1"/>
    </source>
</evidence>
<reference evidence="1 2" key="1">
    <citation type="submission" date="2020-08" db="EMBL/GenBank/DDBJ databases">
        <title>Genomic Encyclopedia of Type Strains, Phase IV (KMG-IV): sequencing the most valuable type-strain genomes for metagenomic binning, comparative biology and taxonomic classification.</title>
        <authorList>
            <person name="Goeker M."/>
        </authorList>
    </citation>
    <scope>NUCLEOTIDE SEQUENCE [LARGE SCALE GENOMIC DNA]</scope>
    <source>
        <strain evidence="1 2">DSM 17454</strain>
    </source>
</reference>
<comment type="caution">
    <text evidence="1">The sequence shown here is derived from an EMBL/GenBank/DDBJ whole genome shotgun (WGS) entry which is preliminary data.</text>
</comment>
<accession>A0A8E2BEH2</accession>
<gene>
    <name evidence="1" type="ORF">HNQ96_004947</name>
</gene>
<organism evidence="1 2">
    <name type="scientific">Aminobacter carboxidus</name>
    <dbReference type="NCBI Taxonomy" id="376165"/>
    <lineage>
        <taxon>Bacteria</taxon>
        <taxon>Pseudomonadati</taxon>
        <taxon>Pseudomonadota</taxon>
        <taxon>Alphaproteobacteria</taxon>
        <taxon>Hyphomicrobiales</taxon>
        <taxon>Phyllobacteriaceae</taxon>
        <taxon>Aminobacter</taxon>
    </lineage>
</organism>
<dbReference type="Proteomes" id="UP000532373">
    <property type="component" value="Unassembled WGS sequence"/>
</dbReference>
<sequence>MGDKQFREPIFLKAGKHTVQEIACLHGAILFLEDWPEKKRDHSYEVALEASLEACRGKQTIEAARAAIVAFADGNGIREDTKTMTRWLVSDAPTPSL</sequence>
<name>A0A8E2BEH2_9HYPH</name>
<dbReference type="Pfam" id="PF06169">
    <property type="entry name" value="DUF982"/>
    <property type="match status" value="1"/>
</dbReference>
<protein>
    <recommendedName>
        <fullName evidence="3">DUF982 domain-containing protein</fullName>
    </recommendedName>
</protein>
<dbReference type="RefSeq" id="WP_184772115.1">
    <property type="nucleotide sequence ID" value="NZ_JACHGI010000014.1"/>
</dbReference>
<dbReference type="Gene3D" id="6.10.250.730">
    <property type="match status" value="1"/>
</dbReference>
<dbReference type="InterPro" id="IPR010385">
    <property type="entry name" value="DUF982"/>
</dbReference>
<dbReference type="EMBL" id="JACHGI010000014">
    <property type="protein sequence ID" value="MBB6469058.1"/>
    <property type="molecule type" value="Genomic_DNA"/>
</dbReference>
<proteinExistence type="predicted"/>
<evidence type="ECO:0008006" key="3">
    <source>
        <dbReference type="Google" id="ProtNLM"/>
    </source>
</evidence>
<dbReference type="AlphaFoldDB" id="A0A8E2BEH2"/>